<dbReference type="SUPFAM" id="SSF53474">
    <property type="entry name" value="alpha/beta-Hydrolases"/>
    <property type="match status" value="2"/>
</dbReference>
<proteinExistence type="predicted"/>
<feature type="region of interest" description="Disordered" evidence="1">
    <location>
        <begin position="933"/>
        <end position="1002"/>
    </location>
</feature>
<dbReference type="Gene3D" id="3.40.50.1820">
    <property type="entry name" value="alpha/beta hydrolase"/>
    <property type="match status" value="1"/>
</dbReference>
<evidence type="ECO:0000313" key="4">
    <source>
        <dbReference type="Proteomes" id="UP000294498"/>
    </source>
</evidence>
<organism evidence="3 4">
    <name type="scientific">Dinghuibacter silviterrae</name>
    <dbReference type="NCBI Taxonomy" id="1539049"/>
    <lineage>
        <taxon>Bacteria</taxon>
        <taxon>Pseudomonadati</taxon>
        <taxon>Bacteroidota</taxon>
        <taxon>Chitinophagia</taxon>
        <taxon>Chitinophagales</taxon>
        <taxon>Chitinophagaceae</taxon>
        <taxon>Dinghuibacter</taxon>
    </lineage>
</organism>
<sequence length="1406" mass="154954">MTVILAMYMTVFPSYFRSAFTRQGEQSPCLWLCLLCMTFCFTVHAQSTTFTGAHTSWHGYDRYDFLMDEATGSLSPIVAQPDEGNGIRHPVAGQRRCILVVPRQPAPGNPWSWQACYWDHQPQAEVELLHRGWCIAFINPEPDTLWDKWYEFLTSKHGLSPKPAFVGMSKGGFNEFLWATAHPGKVSAIYADNPAINQESLSNLWRLAKADVPLLHVCGSLDPILGDPSWVLNNEYQPLYGTRTIETIYRQLGGRISVMYKEGYGHHPHSLRDPKPIADFMEKSFYETPPALPDWVPARAAVRNYYGTQSHSFLQDDVYLTCRGPFFSGSYKRYSFGLDSPKVTVTVIAPAAAAPVSAGHPWVFRADFTEEAPIDLALLARGYYIVTGPVGTNADGPVPGEWDAVYDYLVRHGFSTKPVMEGAGDVYAWAELHPDRVACIYAENPLLRSLVARIQPLDNLAPLARAGVPILHMAGDKNLFFKSNTFVAEQRYKALGGRFHVLPTADSGAVVAFIERATRARAPRIAVGAASPVAVGAAPPVAVGAASPAAVSAAPDYRFDGSISRPVLDAYLSRAITMEGLLNGRGDLTDNLRMLRNIGAKFVGRSLCLWGGEDHLPDNLSRAAAGMPKVRAIDPDMILEACIFEIVTDKVEQVPVPDWAFQALHLPVETRNFRYADMLYPDGRRKDQWGPGASVPDVSRPETKLWFYYLAKSYIDLGIEAIHFGQVELMNGNDPDLSHWASVFALVRAYASAHARRHLVLLDAHTPGGGLVKDGHLLLDFHAFPLRIKEVPDTPQKAKLELGFSDGLYNRSKGGITPSGWSCNHLPYLVEFDNYGVSKHPGQPNEGHGGFDWIWGYDEVTWFALQPQPYRDRWLRYAYDWVRTVDTNAYLEMPGGRTMRSPLDHRRWYYGNRASAATPEGIDVEDAIKTIWASPATRRPEEPSVGAATTSAAPPAAPAPPAGAAAAAQSRAAAPDRGTGPPEPPTLLAGTSKINLTPPSDEPLHDSIYARTLVLEGNGKKIAFVSVDLAVFTSDRIEQICKDTYGLDQVFLCSSHNHSEPQKNGGRSFEKGNPYTTFYENQIIRAVGDAMSHLFPARIAAGHRSFPQLGFNRLIVREDGHARESWYGDAHYTSENPERIPFGPVDPEVGVIRIEDLQGQPRVILMNYACHADVVCFNYAISADYPGVACKKVEGAFGNQVNCLFVQGAGGNVEPLMISSRRTGPNDPFQTDYRPMERTGELLAAETIMLAKMLKTDDTEQTLRLLDDSLTFTGRFNKTLRIPVHLSTLIIDNNIVIAACPGELFSTLQLDWKQKIALGGGNPFLFGYTWSGGRWPGYVADVRSAALGGYGADQDPAIIEVGAGERIMLCQLENYYKLNGLMRDKPGPVGFTPGNRWVITPVPPGK</sequence>
<comment type="caution">
    <text evidence="3">The sequence shown here is derived from an EMBL/GenBank/DDBJ whole genome shotgun (WGS) entry which is preliminary data.</text>
</comment>
<evidence type="ECO:0000256" key="1">
    <source>
        <dbReference type="SAM" id="MobiDB-lite"/>
    </source>
</evidence>
<evidence type="ECO:0000313" key="3">
    <source>
        <dbReference type="EMBL" id="TDW96935.1"/>
    </source>
</evidence>
<feature type="compositionally biased region" description="Low complexity" evidence="1">
    <location>
        <begin position="962"/>
        <end position="975"/>
    </location>
</feature>
<dbReference type="InterPro" id="IPR029058">
    <property type="entry name" value="AB_hydrolase_fold"/>
</dbReference>
<feature type="signal peptide" evidence="2">
    <location>
        <begin position="1"/>
        <end position="45"/>
    </location>
</feature>
<keyword evidence="2" id="KW-0732">Signal</keyword>
<name>A0A4R8DHC6_9BACT</name>
<evidence type="ECO:0000256" key="2">
    <source>
        <dbReference type="SAM" id="SignalP"/>
    </source>
</evidence>
<dbReference type="Proteomes" id="UP000294498">
    <property type="component" value="Unassembled WGS sequence"/>
</dbReference>
<feature type="chain" id="PRO_5020766973" evidence="2">
    <location>
        <begin position="46"/>
        <end position="1406"/>
    </location>
</feature>
<protein>
    <submittedName>
        <fullName evidence="3">Uncharacterized protein</fullName>
    </submittedName>
</protein>
<gene>
    <name evidence="3" type="ORF">EDB95_4771</name>
</gene>
<keyword evidence="4" id="KW-1185">Reference proteome</keyword>
<dbReference type="EMBL" id="SODV01000002">
    <property type="protein sequence ID" value="TDW96935.1"/>
    <property type="molecule type" value="Genomic_DNA"/>
</dbReference>
<reference evidence="3 4" key="1">
    <citation type="submission" date="2019-03" db="EMBL/GenBank/DDBJ databases">
        <title>Genomic Encyclopedia of Type Strains, Phase IV (KMG-IV): sequencing the most valuable type-strain genomes for metagenomic binning, comparative biology and taxonomic classification.</title>
        <authorList>
            <person name="Goeker M."/>
        </authorList>
    </citation>
    <scope>NUCLEOTIDE SEQUENCE [LARGE SCALE GENOMIC DNA]</scope>
    <source>
        <strain evidence="3 4">DSM 100059</strain>
    </source>
</reference>
<accession>A0A4R8DHC6</accession>